<organism evidence="3 4">
    <name type="scientific">Puccinia striiformis</name>
    <dbReference type="NCBI Taxonomy" id="27350"/>
    <lineage>
        <taxon>Eukaryota</taxon>
        <taxon>Fungi</taxon>
        <taxon>Dikarya</taxon>
        <taxon>Basidiomycota</taxon>
        <taxon>Pucciniomycotina</taxon>
        <taxon>Pucciniomycetes</taxon>
        <taxon>Pucciniales</taxon>
        <taxon>Pucciniaceae</taxon>
        <taxon>Puccinia</taxon>
    </lineage>
</organism>
<sequence>MAGDYAAAIDKLIIQSDLPTKPRSTRTSSLSIPCVNLRNRSLTIKPPKTTHNKHQSIASAPAIAKNMTSHFTRSIISSSTKPLLGHPNSRWLLSTQTVSYSSPNGQPVTVKPITNVSRCRSICSNLSSPISTRSIPNTPIHNIPSISSFPFSPHQHSPASSTHHTNISTKPYPLHQFLINHSKSLLKHYHTRTDHSRKRLGQLKSKLMSQLRPPPTTRHEEPKLLTQAEKTLMFKDHYCCFAIPLYNTGIYSILAQFTIFGFVFGILSFSAPSILAIVLDYSVTAFFGSLCLGLASIQAIGFYGVYKENSTIFKRYMYINLLFQTVTFGYSLILLIISATKHQISIDQCLLQFLSNEELQSDNGPSQSSRNLCNLWTWVQLGVCFLVWILLFLSELYFTYLVRVWGKDQQLDHIRYQSIISAVRQSTIASQHTEYTRAGEEWETGSMDLRPGAIGPNGQRSTVVAGGGSRLKNEIEWKEIEDDHRPIGDHIDHPLGEDQRHALGELSIDALPHPHPGNPSSNPHSHSHDPHLIDHEFYKTS</sequence>
<feature type="compositionally biased region" description="Basic and acidic residues" evidence="1">
    <location>
        <begin position="526"/>
        <end position="541"/>
    </location>
</feature>
<feature type="region of interest" description="Disordered" evidence="1">
    <location>
        <begin position="508"/>
        <end position="541"/>
    </location>
</feature>
<keyword evidence="2" id="KW-1133">Transmembrane helix</keyword>
<keyword evidence="2" id="KW-0472">Membrane</keyword>
<dbReference type="EMBL" id="PKSL01000043">
    <property type="protein sequence ID" value="POW10797.1"/>
    <property type="molecule type" value="Genomic_DNA"/>
</dbReference>
<feature type="transmembrane region" description="Helical" evidence="2">
    <location>
        <begin position="285"/>
        <end position="306"/>
    </location>
</feature>
<gene>
    <name evidence="3" type="ORF">PSTT_05820</name>
</gene>
<dbReference type="VEuPathDB" id="FungiDB:PSHT_13918"/>
<dbReference type="AlphaFoldDB" id="A0A2S4VMN0"/>
<evidence type="ECO:0000256" key="2">
    <source>
        <dbReference type="SAM" id="Phobius"/>
    </source>
</evidence>
<feature type="transmembrane region" description="Helical" evidence="2">
    <location>
        <begin position="318"/>
        <end position="337"/>
    </location>
</feature>
<evidence type="ECO:0000313" key="3">
    <source>
        <dbReference type="EMBL" id="POW10797.1"/>
    </source>
</evidence>
<evidence type="ECO:0008006" key="5">
    <source>
        <dbReference type="Google" id="ProtNLM"/>
    </source>
</evidence>
<dbReference type="Proteomes" id="UP000239156">
    <property type="component" value="Unassembled WGS sequence"/>
</dbReference>
<comment type="caution">
    <text evidence="3">The sequence shown here is derived from an EMBL/GenBank/DDBJ whole genome shotgun (WGS) entry which is preliminary data.</text>
</comment>
<evidence type="ECO:0000256" key="1">
    <source>
        <dbReference type="SAM" id="MobiDB-lite"/>
    </source>
</evidence>
<proteinExistence type="predicted"/>
<keyword evidence="2" id="KW-0812">Transmembrane</keyword>
<name>A0A2S4VMN0_9BASI</name>
<keyword evidence="4" id="KW-1185">Reference proteome</keyword>
<reference evidence="3" key="1">
    <citation type="submission" date="2017-12" db="EMBL/GenBank/DDBJ databases">
        <title>Gene loss provides genomic basis for host adaptation in cereal stripe rust fungi.</title>
        <authorList>
            <person name="Xia C."/>
        </authorList>
    </citation>
    <scope>NUCLEOTIDE SEQUENCE [LARGE SCALE GENOMIC DNA]</scope>
    <source>
        <strain evidence="3">93-210</strain>
    </source>
</reference>
<feature type="transmembrane region" description="Helical" evidence="2">
    <location>
        <begin position="257"/>
        <end position="279"/>
    </location>
</feature>
<evidence type="ECO:0000313" key="4">
    <source>
        <dbReference type="Proteomes" id="UP000239156"/>
    </source>
</evidence>
<accession>A0A2S4VMN0</accession>
<feature type="transmembrane region" description="Helical" evidence="2">
    <location>
        <begin position="375"/>
        <end position="398"/>
    </location>
</feature>
<dbReference type="VEuPathDB" id="FungiDB:PSTT_05820"/>
<feature type="region of interest" description="Disordered" evidence="1">
    <location>
        <begin position="434"/>
        <end position="459"/>
    </location>
</feature>
<protein>
    <recommendedName>
        <fullName evidence="5">Transmembrane protein</fullName>
    </recommendedName>
</protein>